<dbReference type="AlphaFoldDB" id="A0AAP0PP30"/>
<feature type="compositionally biased region" description="Basic and acidic residues" evidence="1">
    <location>
        <begin position="70"/>
        <end position="81"/>
    </location>
</feature>
<proteinExistence type="predicted"/>
<evidence type="ECO:0000313" key="2">
    <source>
        <dbReference type="EMBL" id="KAK9147731.1"/>
    </source>
</evidence>
<protein>
    <submittedName>
        <fullName evidence="2">Uncharacterized protein</fullName>
    </submittedName>
</protein>
<comment type="caution">
    <text evidence="2">The sequence shown here is derived from an EMBL/GenBank/DDBJ whole genome shotgun (WGS) entry which is preliminary data.</text>
</comment>
<dbReference type="Proteomes" id="UP001419268">
    <property type="component" value="Unassembled WGS sequence"/>
</dbReference>
<keyword evidence="3" id="KW-1185">Reference proteome</keyword>
<feature type="region of interest" description="Disordered" evidence="1">
    <location>
        <begin position="70"/>
        <end position="96"/>
    </location>
</feature>
<reference evidence="2 3" key="1">
    <citation type="submission" date="2024-01" db="EMBL/GenBank/DDBJ databases">
        <title>Genome assemblies of Stephania.</title>
        <authorList>
            <person name="Yang L."/>
        </authorList>
    </citation>
    <scope>NUCLEOTIDE SEQUENCE [LARGE SCALE GENOMIC DNA]</scope>
    <source>
        <strain evidence="2">JXDWG</strain>
        <tissue evidence="2">Leaf</tissue>
    </source>
</reference>
<accession>A0AAP0PP30</accession>
<name>A0AAP0PP30_9MAGN</name>
<gene>
    <name evidence="2" type="ORF">Scep_006488</name>
</gene>
<sequence>MKNSSGGTAEDAPFVAYIASKMRTEWRADRLDYRRGVLPNAVTNRIIRIGRSGTIIIDAETAPTSITLIPRRDGPIRDKFGRPRRPVGQQCSGGNLGANVEMQKLKATKHSFRLKPLRDAQYLRRREPKLALLAGSRPKMTGVLGPQLRPHPGHRSNPDLPTDFDNHSISSSCSSTITHYIFPQLQRPALLPDVPSLFTDKGTVLFNDLEQRLASSLPSLPFLLYRYHDYLHAIPIGLPNAQHSPPRI</sequence>
<dbReference type="EMBL" id="JBBNAG010000003">
    <property type="protein sequence ID" value="KAK9147731.1"/>
    <property type="molecule type" value="Genomic_DNA"/>
</dbReference>
<evidence type="ECO:0000256" key="1">
    <source>
        <dbReference type="SAM" id="MobiDB-lite"/>
    </source>
</evidence>
<organism evidence="2 3">
    <name type="scientific">Stephania cephalantha</name>
    <dbReference type="NCBI Taxonomy" id="152367"/>
    <lineage>
        <taxon>Eukaryota</taxon>
        <taxon>Viridiplantae</taxon>
        <taxon>Streptophyta</taxon>
        <taxon>Embryophyta</taxon>
        <taxon>Tracheophyta</taxon>
        <taxon>Spermatophyta</taxon>
        <taxon>Magnoliopsida</taxon>
        <taxon>Ranunculales</taxon>
        <taxon>Menispermaceae</taxon>
        <taxon>Menispermoideae</taxon>
        <taxon>Cissampelideae</taxon>
        <taxon>Stephania</taxon>
    </lineage>
</organism>
<evidence type="ECO:0000313" key="3">
    <source>
        <dbReference type="Proteomes" id="UP001419268"/>
    </source>
</evidence>